<name>A0A7W1WT39_9BACL</name>
<dbReference type="InterPro" id="IPR050248">
    <property type="entry name" value="Polysacc_deacetylase_ArnD"/>
</dbReference>
<dbReference type="Proteomes" id="UP000535491">
    <property type="component" value="Unassembled WGS sequence"/>
</dbReference>
<reference evidence="4 5" key="1">
    <citation type="submission" date="2020-07" db="EMBL/GenBank/DDBJ databases">
        <authorList>
            <person name="Feng H."/>
        </authorList>
    </citation>
    <scope>NUCLEOTIDE SEQUENCE [LARGE SCALE GENOMIC DNA]</scope>
    <source>
        <strain evidence="5">s-10</strain>
    </source>
</reference>
<evidence type="ECO:0000259" key="3">
    <source>
        <dbReference type="PROSITE" id="PS51677"/>
    </source>
</evidence>
<dbReference type="AlphaFoldDB" id="A0A7W1WT39"/>
<evidence type="ECO:0000256" key="1">
    <source>
        <dbReference type="SAM" id="MobiDB-lite"/>
    </source>
</evidence>
<evidence type="ECO:0000313" key="4">
    <source>
        <dbReference type="EMBL" id="MBA4495341.1"/>
    </source>
</evidence>
<dbReference type="CDD" id="cd10955">
    <property type="entry name" value="CE4_BH0857_like"/>
    <property type="match status" value="1"/>
</dbReference>
<dbReference type="InterPro" id="IPR002509">
    <property type="entry name" value="NODB_dom"/>
</dbReference>
<dbReference type="InterPro" id="IPR011330">
    <property type="entry name" value="Glyco_hydro/deAcase_b/a-brl"/>
</dbReference>
<proteinExistence type="predicted"/>
<evidence type="ECO:0000256" key="2">
    <source>
        <dbReference type="SAM" id="SignalP"/>
    </source>
</evidence>
<protein>
    <submittedName>
        <fullName evidence="4">Polysaccharide deacetylase family protein</fullName>
    </submittedName>
</protein>
<dbReference type="PANTHER" id="PTHR10587">
    <property type="entry name" value="GLYCOSYL TRANSFERASE-RELATED"/>
    <property type="match status" value="1"/>
</dbReference>
<organism evidence="4 5">
    <name type="scientific">Paenactinomyces guangxiensis</name>
    <dbReference type="NCBI Taxonomy" id="1490290"/>
    <lineage>
        <taxon>Bacteria</taxon>
        <taxon>Bacillati</taxon>
        <taxon>Bacillota</taxon>
        <taxon>Bacilli</taxon>
        <taxon>Bacillales</taxon>
        <taxon>Thermoactinomycetaceae</taxon>
        <taxon>Paenactinomyces</taxon>
    </lineage>
</organism>
<keyword evidence="5" id="KW-1185">Reference proteome</keyword>
<feature type="region of interest" description="Disordered" evidence="1">
    <location>
        <begin position="25"/>
        <end position="54"/>
    </location>
</feature>
<dbReference type="Gene3D" id="3.20.20.370">
    <property type="entry name" value="Glycoside hydrolase/deacetylase"/>
    <property type="match status" value="1"/>
</dbReference>
<dbReference type="PROSITE" id="PS51677">
    <property type="entry name" value="NODB"/>
    <property type="match status" value="1"/>
</dbReference>
<dbReference type="GO" id="GO:0005975">
    <property type="term" value="P:carbohydrate metabolic process"/>
    <property type="evidence" value="ECO:0007669"/>
    <property type="project" value="InterPro"/>
</dbReference>
<dbReference type="PROSITE" id="PS51257">
    <property type="entry name" value="PROKAR_LIPOPROTEIN"/>
    <property type="match status" value="1"/>
</dbReference>
<dbReference type="RefSeq" id="WP_181752684.1">
    <property type="nucleotide sequence ID" value="NZ_JACEIQ010000014.1"/>
</dbReference>
<feature type="chain" id="PRO_5038669935" evidence="2">
    <location>
        <begin position="22"/>
        <end position="296"/>
    </location>
</feature>
<feature type="domain" description="NodB homology" evidence="3">
    <location>
        <begin position="94"/>
        <end position="287"/>
    </location>
</feature>
<sequence>MKSKHLILFLIFLLSMVSACSQISTSKQPPLKKNPVHADKEQTKTEVLPASQTISGPDAEQLKKHVLAKYQHQQPREWGEKVTGVKNRLDTRDRVIALTFDACGGKHGSGYDKKLIDYLIREKIPATLFVNSRWIDANRSIFLNLSKNPLFEIENHGFEHKPLSVTGKSVYGIKGTKNAAEVLDEILLNHQKIEQLTGRKPKFFRAGTAYYDEIAVKIANDAGEQVVNFDRIGDAGATYSTEQVYRALLKAKPGSIVILHFNKPGNDTAEGVMKAIPQLKKKGYQFVKLEDYPLSN</sequence>
<accession>A0A7W1WT39</accession>
<evidence type="ECO:0000313" key="5">
    <source>
        <dbReference type="Proteomes" id="UP000535491"/>
    </source>
</evidence>
<comment type="caution">
    <text evidence="4">The sequence shown here is derived from an EMBL/GenBank/DDBJ whole genome shotgun (WGS) entry which is preliminary data.</text>
</comment>
<feature type="signal peptide" evidence="2">
    <location>
        <begin position="1"/>
        <end position="21"/>
    </location>
</feature>
<dbReference type="EMBL" id="JACEIQ010000014">
    <property type="protein sequence ID" value="MBA4495341.1"/>
    <property type="molecule type" value="Genomic_DNA"/>
</dbReference>
<dbReference type="GO" id="GO:0016810">
    <property type="term" value="F:hydrolase activity, acting on carbon-nitrogen (but not peptide) bonds"/>
    <property type="evidence" value="ECO:0007669"/>
    <property type="project" value="InterPro"/>
</dbReference>
<keyword evidence="2" id="KW-0732">Signal</keyword>
<gene>
    <name evidence="4" type="ORF">H1191_13605</name>
</gene>
<dbReference type="PANTHER" id="PTHR10587:SF134">
    <property type="entry name" value="SECRETED PROTEIN"/>
    <property type="match status" value="1"/>
</dbReference>
<dbReference type="Pfam" id="PF01522">
    <property type="entry name" value="Polysacc_deac_1"/>
    <property type="match status" value="1"/>
</dbReference>
<dbReference type="SUPFAM" id="SSF88713">
    <property type="entry name" value="Glycoside hydrolase/deacetylase"/>
    <property type="match status" value="1"/>
</dbReference>